<protein>
    <recommendedName>
        <fullName evidence="5">IL17RA/B N-terminal domain-containing protein</fullName>
    </recommendedName>
</protein>
<dbReference type="Pfam" id="PF16556">
    <property type="entry name" value="IL17R_fnIII_D1"/>
    <property type="match status" value="1"/>
</dbReference>
<dbReference type="GO" id="GO:0030368">
    <property type="term" value="F:interleukin-17 receptor activity"/>
    <property type="evidence" value="ECO:0007669"/>
    <property type="project" value="InterPro"/>
</dbReference>
<feature type="domain" description="IL17RA/B N-terminal" evidence="5">
    <location>
        <begin position="43"/>
        <end position="180"/>
    </location>
</feature>
<keyword evidence="3 4" id="KW-0732">Signal</keyword>
<dbReference type="InterPro" id="IPR038683">
    <property type="entry name" value="IL17RA/B_FnIII-like_1_sf"/>
</dbReference>
<proteinExistence type="predicted"/>
<feature type="chain" id="PRO_5033996198" description="IL17RA/B N-terminal domain-containing protein" evidence="4">
    <location>
        <begin position="27"/>
        <end position="369"/>
    </location>
</feature>
<evidence type="ECO:0000313" key="7">
    <source>
        <dbReference type="Proteomes" id="UP000694391"/>
    </source>
</evidence>
<organism evidence="6 7">
    <name type="scientific">Canis lupus dingo</name>
    <name type="common">dingo</name>
    <dbReference type="NCBI Taxonomy" id="286419"/>
    <lineage>
        <taxon>Eukaryota</taxon>
        <taxon>Metazoa</taxon>
        <taxon>Chordata</taxon>
        <taxon>Craniata</taxon>
        <taxon>Vertebrata</taxon>
        <taxon>Euteleostomi</taxon>
        <taxon>Mammalia</taxon>
        <taxon>Eutheria</taxon>
        <taxon>Laurasiatheria</taxon>
        <taxon>Carnivora</taxon>
        <taxon>Caniformia</taxon>
        <taxon>Canidae</taxon>
        <taxon>Canis</taxon>
    </lineage>
</organism>
<evidence type="ECO:0000256" key="2">
    <source>
        <dbReference type="ARBA" id="ARBA00022475"/>
    </source>
</evidence>
<keyword evidence="2" id="KW-0472">Membrane</keyword>
<feature type="signal peptide" evidence="4">
    <location>
        <begin position="1"/>
        <end position="26"/>
    </location>
</feature>
<dbReference type="InterPro" id="IPR032356">
    <property type="entry name" value="IL17R_A/B_N"/>
</dbReference>
<reference evidence="6" key="2">
    <citation type="submission" date="2025-09" db="UniProtKB">
        <authorList>
            <consortium name="Ensembl"/>
        </authorList>
    </citation>
    <scope>IDENTIFICATION</scope>
</reference>
<dbReference type="PANTHER" id="PTHR15583">
    <property type="entry name" value="INTERLEUKIN-17 RECEPTOR"/>
    <property type="match status" value="1"/>
</dbReference>
<dbReference type="Proteomes" id="UP000694391">
    <property type="component" value="Unplaced"/>
</dbReference>
<dbReference type="FunFam" id="2.60.40.2160:FF:000001">
    <property type="entry name" value="Interleukin 17 receptor A"/>
    <property type="match status" value="1"/>
</dbReference>
<dbReference type="PANTHER" id="PTHR15583:SF13">
    <property type="entry name" value="INTERLEUKIN-17 RECEPTOR A"/>
    <property type="match status" value="1"/>
</dbReference>
<evidence type="ECO:0000313" key="6">
    <source>
        <dbReference type="Ensembl" id="ENSCAFP00020009410.1"/>
    </source>
</evidence>
<dbReference type="InterPro" id="IPR039465">
    <property type="entry name" value="IL-17_rcpt-like"/>
</dbReference>
<comment type="subcellular location">
    <subcellularLocation>
        <location evidence="1">Cell membrane</location>
        <topology evidence="1">Single-pass type I membrane protein</topology>
    </subcellularLocation>
</comment>
<evidence type="ECO:0000259" key="5">
    <source>
        <dbReference type="Pfam" id="PF16556"/>
    </source>
</evidence>
<dbReference type="GO" id="GO:0005886">
    <property type="term" value="C:plasma membrane"/>
    <property type="evidence" value="ECO:0007669"/>
    <property type="project" value="UniProtKB-SubCell"/>
</dbReference>
<accession>A0A8C0K1E6</accession>
<evidence type="ECO:0000256" key="4">
    <source>
        <dbReference type="SAM" id="SignalP"/>
    </source>
</evidence>
<dbReference type="Ensembl" id="ENSCAFT00020010935.1">
    <property type="protein sequence ID" value="ENSCAFP00020009410.1"/>
    <property type="gene ID" value="ENSCAFG00020007616.1"/>
</dbReference>
<evidence type="ECO:0000256" key="3">
    <source>
        <dbReference type="ARBA" id="ARBA00022729"/>
    </source>
</evidence>
<reference evidence="6" key="1">
    <citation type="submission" date="2025-08" db="UniProtKB">
        <authorList>
            <consortium name="Ensembl"/>
        </authorList>
    </citation>
    <scope>IDENTIFICATION</scope>
</reference>
<evidence type="ECO:0000256" key="1">
    <source>
        <dbReference type="ARBA" id="ARBA00004251"/>
    </source>
</evidence>
<keyword evidence="7" id="KW-1185">Reference proteome</keyword>
<sequence>PPVPPGSAPGRLLLALLLSPLAPARASPRLLDHPAPACAQEGLNCTVKNSTCLDDSWIHPRNLTPSSPKDVQVHLDFAQTQHGDLLPIIGIRWTLQTDASILFLEGAELSVLQLNTNERVCVKFEFLSKLKHHHKRWHFTFSHFVVEPGQEYEVTVHHLPKPIPDGDPNHQSKNFLVPGKSALQAIPSTTQLFLFEKKPAGSSDISLPAQLGCGCIVSMWLLRRWSGSSCPGSVRKTSCSQESLTLASSLVPAPITLLCTFVCFIPRLPCLAFLSLHYILPAFLYHHPVCDTVSSSPCNPSCLGKLLGLSSKTSFYVCVPSSSLSSSACSHDLHFPLFEANCVWSRSPREDRVCDLYPSMRAPEPHCLA</sequence>
<keyword evidence="2" id="KW-1003">Cell membrane</keyword>
<dbReference type="GeneTree" id="ENSGT00940000159018"/>
<dbReference type="Gene3D" id="2.60.40.2160">
    <property type="entry name" value="Interleukin-17 receptor A/B, fibronectin-III-like domain 1"/>
    <property type="match status" value="1"/>
</dbReference>
<name>A0A8C0K1E6_CANLU</name>
<dbReference type="AlphaFoldDB" id="A0A8C0K1E6"/>